<evidence type="ECO:0000256" key="1">
    <source>
        <dbReference type="ARBA" id="ARBA00022730"/>
    </source>
</evidence>
<dbReference type="InterPro" id="IPR020057">
    <property type="entry name" value="Ribosomal_bL25_b-dom"/>
</dbReference>
<evidence type="ECO:0000259" key="8">
    <source>
        <dbReference type="Pfam" id="PF14693"/>
    </source>
</evidence>
<gene>
    <name evidence="5" type="primary">rplY</name>
    <name evidence="5" type="synonym">ctc</name>
    <name evidence="9" type="ORF">OS242_18745</name>
</gene>
<keyword evidence="10" id="KW-1185">Reference proteome</keyword>
<feature type="region of interest" description="Disordered" evidence="6">
    <location>
        <begin position="188"/>
        <end position="212"/>
    </location>
</feature>
<dbReference type="InterPro" id="IPR011035">
    <property type="entry name" value="Ribosomal_bL25/Gln-tRNA_synth"/>
</dbReference>
<evidence type="ECO:0000259" key="7">
    <source>
        <dbReference type="Pfam" id="PF01386"/>
    </source>
</evidence>
<name>A0ABT3X4Z9_9BACL</name>
<feature type="compositionally biased region" description="Basic and acidic residues" evidence="6">
    <location>
        <begin position="192"/>
        <end position="212"/>
    </location>
</feature>
<accession>A0ABT3X4Z9</accession>
<dbReference type="PANTHER" id="PTHR33284:SF1">
    <property type="entry name" value="RIBOSOMAL PROTEIN L25_GLN-TRNA SYNTHETASE, ANTI-CODON-BINDING DOMAIN-CONTAINING PROTEIN"/>
    <property type="match status" value="1"/>
</dbReference>
<keyword evidence="3 5" id="KW-0689">Ribosomal protein</keyword>
<dbReference type="SUPFAM" id="SSF50715">
    <property type="entry name" value="Ribosomal protein L25-like"/>
    <property type="match status" value="1"/>
</dbReference>
<comment type="subunit">
    <text evidence="5">Part of the 50S ribosomal subunit; part of the 5S rRNA/L5/L18/L25 subcomplex. Contacts the 5S rRNA. Binds to the 5S rRNA independently of L5 and L18.</text>
</comment>
<evidence type="ECO:0000256" key="5">
    <source>
        <dbReference type="HAMAP-Rule" id="MF_01334"/>
    </source>
</evidence>
<evidence type="ECO:0000256" key="4">
    <source>
        <dbReference type="ARBA" id="ARBA00023274"/>
    </source>
</evidence>
<proteinExistence type="inferred from homology"/>
<keyword evidence="1 5" id="KW-0699">rRNA-binding</keyword>
<dbReference type="Pfam" id="PF01386">
    <property type="entry name" value="Ribosomal_L25p"/>
    <property type="match status" value="1"/>
</dbReference>
<dbReference type="Gene3D" id="2.170.120.20">
    <property type="entry name" value="Ribosomal protein L25, beta domain"/>
    <property type="match status" value="1"/>
</dbReference>
<dbReference type="HAMAP" id="MF_01334">
    <property type="entry name" value="Ribosomal_bL25_CTC"/>
    <property type="match status" value="1"/>
</dbReference>
<dbReference type="InterPro" id="IPR001021">
    <property type="entry name" value="Ribosomal_bL25_long"/>
</dbReference>
<evidence type="ECO:0000256" key="6">
    <source>
        <dbReference type="SAM" id="MobiDB-lite"/>
    </source>
</evidence>
<comment type="similarity">
    <text evidence="5">Belongs to the bacterial ribosomal protein bL25 family. CTC subfamily.</text>
</comment>
<dbReference type="Gene3D" id="2.40.240.10">
    <property type="entry name" value="Ribosomal Protein L25, Chain P"/>
    <property type="match status" value="1"/>
</dbReference>
<dbReference type="EMBL" id="JAPMLT010000014">
    <property type="protein sequence ID" value="MCX7571980.1"/>
    <property type="molecule type" value="Genomic_DNA"/>
</dbReference>
<reference evidence="9 10" key="1">
    <citation type="submission" date="2022-11" db="EMBL/GenBank/DDBJ databases">
        <title>Study of microbial diversity in lake waters.</title>
        <authorList>
            <person name="Zhang J."/>
        </authorList>
    </citation>
    <scope>NUCLEOTIDE SEQUENCE [LARGE SCALE GENOMIC DNA]</scope>
    <source>
        <strain evidence="9 10">DT12</strain>
    </source>
</reference>
<dbReference type="RefSeq" id="WP_267153224.1">
    <property type="nucleotide sequence ID" value="NZ_JAPMLT010000014.1"/>
</dbReference>
<sequence length="212" mass="23595">MATNRITLEAGRRLALTKGEKRQIRNRGDVPGVLYGKDVPPQAIYIKHESFKQIKGHGRMLVDVNIEGTNRIAALIQEIDRDMLNKFPVHIDLHAVDLREPVKVEVPVILDGLERVEKQGAVIQQLMREVGIRCLPTEVPEFITHNIADLKIGENLTCAQIVLPSGVELNQEGGDVICMIVEAKNAPPETEIEPKEPEIVHDQEGKGKEAMV</sequence>
<evidence type="ECO:0000256" key="2">
    <source>
        <dbReference type="ARBA" id="ARBA00022884"/>
    </source>
</evidence>
<organism evidence="9 10">
    <name type="scientific">Tumebacillus lacus</name>
    <dbReference type="NCBI Taxonomy" id="2995335"/>
    <lineage>
        <taxon>Bacteria</taxon>
        <taxon>Bacillati</taxon>
        <taxon>Bacillota</taxon>
        <taxon>Bacilli</taxon>
        <taxon>Bacillales</taxon>
        <taxon>Alicyclobacillaceae</taxon>
        <taxon>Tumebacillus</taxon>
    </lineage>
</organism>
<dbReference type="CDD" id="cd00495">
    <property type="entry name" value="Ribosomal_L25_TL5_CTC"/>
    <property type="match status" value="1"/>
</dbReference>
<keyword evidence="2 5" id="KW-0694">RNA-binding</keyword>
<dbReference type="NCBIfam" id="TIGR00731">
    <property type="entry name" value="bL25_bact_ctc"/>
    <property type="match status" value="1"/>
</dbReference>
<evidence type="ECO:0000313" key="10">
    <source>
        <dbReference type="Proteomes" id="UP001208017"/>
    </source>
</evidence>
<dbReference type="InterPro" id="IPR020930">
    <property type="entry name" value="Ribosomal_uL5_bac-type"/>
</dbReference>
<comment type="caution">
    <text evidence="9">The sequence shown here is derived from an EMBL/GenBank/DDBJ whole genome shotgun (WGS) entry which is preliminary data.</text>
</comment>
<dbReference type="InterPro" id="IPR020056">
    <property type="entry name" value="Rbsml_bL25/Gln-tRNA_synth_N"/>
</dbReference>
<dbReference type="Pfam" id="PF14693">
    <property type="entry name" value="Ribosomal_TL5_C"/>
    <property type="match status" value="1"/>
</dbReference>
<dbReference type="InterPro" id="IPR037121">
    <property type="entry name" value="Ribosomal_bL25_C"/>
</dbReference>
<keyword evidence="4 5" id="KW-0687">Ribonucleoprotein</keyword>
<evidence type="ECO:0000313" key="9">
    <source>
        <dbReference type="EMBL" id="MCX7571980.1"/>
    </source>
</evidence>
<dbReference type="GO" id="GO:0005840">
    <property type="term" value="C:ribosome"/>
    <property type="evidence" value="ECO:0007669"/>
    <property type="project" value="UniProtKB-KW"/>
</dbReference>
<comment type="function">
    <text evidence="5">This is one of the proteins that binds to the 5S RNA in the ribosome where it forms part of the central protuberance.</text>
</comment>
<dbReference type="Proteomes" id="UP001208017">
    <property type="component" value="Unassembled WGS sequence"/>
</dbReference>
<protein>
    <recommendedName>
        <fullName evidence="5">Large ribosomal subunit protein bL25</fullName>
    </recommendedName>
    <alternativeName>
        <fullName evidence="5">General stress protein CTC</fullName>
    </alternativeName>
</protein>
<feature type="domain" description="Large ribosomal subunit protein bL25 L25" evidence="7">
    <location>
        <begin position="8"/>
        <end position="93"/>
    </location>
</feature>
<feature type="domain" description="Large ribosomal subunit protein bL25 beta" evidence="8">
    <location>
        <begin position="102"/>
        <end position="183"/>
    </location>
</feature>
<dbReference type="PANTHER" id="PTHR33284">
    <property type="entry name" value="RIBOSOMAL PROTEIN L25/GLN-TRNA SYNTHETASE, ANTI-CODON-BINDING DOMAIN-CONTAINING PROTEIN"/>
    <property type="match status" value="1"/>
</dbReference>
<evidence type="ECO:0000256" key="3">
    <source>
        <dbReference type="ARBA" id="ARBA00022980"/>
    </source>
</evidence>
<dbReference type="InterPro" id="IPR029751">
    <property type="entry name" value="Ribosomal_L25_dom"/>
</dbReference>